<name>L0DTR3_THIND</name>
<evidence type="ECO:0000256" key="1">
    <source>
        <dbReference type="ARBA" id="ARBA00022898"/>
    </source>
</evidence>
<dbReference type="GO" id="GO:0000271">
    <property type="term" value="P:polysaccharide biosynthetic process"/>
    <property type="evidence" value="ECO:0007669"/>
    <property type="project" value="TreeGrafter"/>
</dbReference>
<proteinExistence type="inferred from homology"/>
<evidence type="ECO:0000256" key="2">
    <source>
        <dbReference type="ARBA" id="ARBA00037999"/>
    </source>
</evidence>
<dbReference type="Proteomes" id="UP000010809">
    <property type="component" value="Chromosome"/>
</dbReference>
<sequence>MALYALLKAMQVGEGDEVVMPAFTCVVVPNAVLYAGATARYVDIDAKTLNPSLEAIEAAVTEQTKVILVQNTFGLSTEVDRIAAFARERGIRTIEDCTHGFGGTFGGRPNGTWSDAAFYSTQWNKPFSTGLGGFAVVKDPVLRERLEAVNRELIRPGRRQAAMLGLLVRVKSALVNDTTYWPALRAYRALSRRGLVLGSSTGGEVSSTEMPEAYFRGAAAVQAAVGLRALAKLDALSARRRENGLRYNEWMCARGYFNYPDEVLPDHGFLKFPVFVRDRAAFLERAEHAKVQLGDWFCSMLHPVEGDLSPWGLDADHFPVARKAAAAILNLPTDTADPERVLAFLEREEGELVGESAFPGISSTAMG</sequence>
<feature type="modified residue" description="N6-(pyridoxal phosphate)lysine" evidence="4">
    <location>
        <position position="125"/>
    </location>
</feature>
<dbReference type="HOGENOM" id="CLU_033332_6_2_6"/>
<evidence type="ECO:0000313" key="7">
    <source>
        <dbReference type="Proteomes" id="UP000010809"/>
    </source>
</evidence>
<accession>L0DTR3</accession>
<dbReference type="EMBL" id="CP003989">
    <property type="protein sequence ID" value="AGA32398.1"/>
    <property type="molecule type" value="Genomic_DNA"/>
</dbReference>
<dbReference type="InterPro" id="IPR000653">
    <property type="entry name" value="DegT/StrS_aminotransferase"/>
</dbReference>
<comment type="similarity">
    <text evidence="2 5">Belongs to the DegT/DnrJ/EryC1 family.</text>
</comment>
<dbReference type="AlphaFoldDB" id="L0DTR3"/>
<dbReference type="InterPro" id="IPR015424">
    <property type="entry name" value="PyrdxlP-dep_Trfase"/>
</dbReference>
<protein>
    <submittedName>
        <fullName evidence="6">DegT/DnrJ/EryC1/StrS aminotransferase</fullName>
    </submittedName>
</protein>
<dbReference type="PANTHER" id="PTHR30244:SF34">
    <property type="entry name" value="DTDP-4-AMINO-4,6-DIDEOXYGALACTOSE TRANSAMINASE"/>
    <property type="match status" value="1"/>
</dbReference>
<dbReference type="Gene3D" id="3.90.1150.10">
    <property type="entry name" value="Aspartate Aminotransferase, domain 1"/>
    <property type="match status" value="1"/>
</dbReference>
<dbReference type="Pfam" id="PF01041">
    <property type="entry name" value="DegT_DnrJ_EryC1"/>
    <property type="match status" value="2"/>
</dbReference>
<dbReference type="GO" id="GO:0030170">
    <property type="term" value="F:pyridoxal phosphate binding"/>
    <property type="evidence" value="ECO:0007669"/>
    <property type="project" value="TreeGrafter"/>
</dbReference>
<reference evidence="6" key="1">
    <citation type="submission" date="2015-12" db="EMBL/GenBank/DDBJ databases">
        <authorList>
            <person name="Tikhonova T.V."/>
            <person name="Pavlov A.R."/>
            <person name="Beletsky A.V."/>
            <person name="Mardanov A.V."/>
            <person name="Sorokin D.Y."/>
            <person name="Ravin N.V."/>
            <person name="Popov V.O."/>
        </authorList>
    </citation>
    <scope>NUCLEOTIDE SEQUENCE</scope>
    <source>
        <strain evidence="6">DSM 14787</strain>
    </source>
</reference>
<dbReference type="eggNOG" id="COG0399">
    <property type="taxonomic scope" value="Bacteria"/>
</dbReference>
<dbReference type="PANTHER" id="PTHR30244">
    <property type="entry name" value="TRANSAMINASE"/>
    <property type="match status" value="1"/>
</dbReference>
<keyword evidence="6" id="KW-0032">Aminotransferase</keyword>
<keyword evidence="1 4" id="KW-0663">Pyridoxal phosphate</keyword>
<evidence type="ECO:0000256" key="4">
    <source>
        <dbReference type="PIRSR" id="PIRSR000390-2"/>
    </source>
</evidence>
<evidence type="ECO:0000313" key="6">
    <source>
        <dbReference type="EMBL" id="AGA32398.1"/>
    </source>
</evidence>
<dbReference type="GO" id="GO:0008483">
    <property type="term" value="F:transaminase activity"/>
    <property type="evidence" value="ECO:0007669"/>
    <property type="project" value="UniProtKB-KW"/>
</dbReference>
<dbReference type="InterPro" id="IPR015421">
    <property type="entry name" value="PyrdxlP-dep_Trfase_major"/>
</dbReference>
<dbReference type="PIRSF" id="PIRSF000390">
    <property type="entry name" value="PLP_StrS"/>
    <property type="match status" value="1"/>
</dbReference>
<evidence type="ECO:0000256" key="5">
    <source>
        <dbReference type="RuleBase" id="RU004508"/>
    </source>
</evidence>
<keyword evidence="7" id="KW-1185">Reference proteome</keyword>
<dbReference type="PATRIC" id="fig|1255043.3.peg.709"/>
<gene>
    <name evidence="6" type="primary">mosB [H]</name>
    <name evidence="6" type="ordered locus">TVNIR_0703</name>
</gene>
<feature type="active site" description="Proton acceptor" evidence="3">
    <location>
        <position position="125"/>
    </location>
</feature>
<dbReference type="STRING" id="1255043.TVNIR_0703"/>
<organism evidence="6 7">
    <name type="scientific">Thioalkalivibrio nitratireducens (strain DSM 14787 / UNIQEM 213 / ALEN2)</name>
    <dbReference type="NCBI Taxonomy" id="1255043"/>
    <lineage>
        <taxon>Bacteria</taxon>
        <taxon>Pseudomonadati</taxon>
        <taxon>Pseudomonadota</taxon>
        <taxon>Gammaproteobacteria</taxon>
        <taxon>Chromatiales</taxon>
        <taxon>Ectothiorhodospiraceae</taxon>
        <taxon>Thioalkalivibrio</taxon>
    </lineage>
</organism>
<evidence type="ECO:0000256" key="3">
    <source>
        <dbReference type="PIRSR" id="PIRSR000390-1"/>
    </source>
</evidence>
<dbReference type="SUPFAM" id="SSF53383">
    <property type="entry name" value="PLP-dependent transferases"/>
    <property type="match status" value="1"/>
</dbReference>
<dbReference type="InterPro" id="IPR015422">
    <property type="entry name" value="PyrdxlP-dep_Trfase_small"/>
</dbReference>
<dbReference type="Gene3D" id="3.40.640.10">
    <property type="entry name" value="Type I PLP-dependent aspartate aminotransferase-like (Major domain)"/>
    <property type="match status" value="1"/>
</dbReference>
<dbReference type="KEGG" id="tni:TVNIR_0703"/>
<keyword evidence="6" id="KW-0808">Transferase</keyword>